<dbReference type="InterPro" id="IPR002078">
    <property type="entry name" value="Sigma_54_int"/>
</dbReference>
<evidence type="ECO:0000256" key="1">
    <source>
        <dbReference type="ARBA" id="ARBA00022741"/>
    </source>
</evidence>
<keyword evidence="3" id="KW-0805">Transcription regulation</keyword>
<evidence type="ECO:0000256" key="4">
    <source>
        <dbReference type="ARBA" id="ARBA00023163"/>
    </source>
</evidence>
<dbReference type="EMBL" id="JAVRHV010000007">
    <property type="protein sequence ID" value="MDT0554081.1"/>
    <property type="molecule type" value="Genomic_DNA"/>
</dbReference>
<dbReference type="Gene3D" id="3.40.50.2300">
    <property type="match status" value="1"/>
</dbReference>
<dbReference type="PRINTS" id="PR01590">
    <property type="entry name" value="HTHFIS"/>
</dbReference>
<keyword evidence="4" id="KW-0804">Transcription</keyword>
<dbReference type="InterPro" id="IPR001789">
    <property type="entry name" value="Sig_transdc_resp-reg_receiver"/>
</dbReference>
<dbReference type="PANTHER" id="PTHR32071:SF113">
    <property type="entry name" value="ALGINATE BIOSYNTHESIS TRANSCRIPTIONAL REGULATORY PROTEIN ALGB"/>
    <property type="match status" value="1"/>
</dbReference>
<protein>
    <submittedName>
        <fullName evidence="8">Sigma-54 dependent transcriptional regulator</fullName>
    </submittedName>
</protein>
<dbReference type="Proteomes" id="UP001252186">
    <property type="component" value="Unassembled WGS sequence"/>
</dbReference>
<dbReference type="Pfam" id="PF02954">
    <property type="entry name" value="HTH_8"/>
    <property type="match status" value="1"/>
</dbReference>
<dbReference type="RefSeq" id="WP_311594165.1">
    <property type="nucleotide sequence ID" value="NZ_JAVRHV010000007.1"/>
</dbReference>
<dbReference type="InterPro" id="IPR011006">
    <property type="entry name" value="CheY-like_superfamily"/>
</dbReference>
<keyword evidence="5" id="KW-0597">Phosphoprotein</keyword>
<dbReference type="CDD" id="cd00009">
    <property type="entry name" value="AAA"/>
    <property type="match status" value="1"/>
</dbReference>
<evidence type="ECO:0000256" key="5">
    <source>
        <dbReference type="PROSITE-ProRule" id="PRU00169"/>
    </source>
</evidence>
<name>A0ABU2Y8B5_9FLAO</name>
<evidence type="ECO:0000313" key="9">
    <source>
        <dbReference type="Proteomes" id="UP001252186"/>
    </source>
</evidence>
<keyword evidence="9" id="KW-1185">Reference proteome</keyword>
<organism evidence="8 9">
    <name type="scientific">Urechidicola vernalis</name>
    <dbReference type="NCBI Taxonomy" id="3075600"/>
    <lineage>
        <taxon>Bacteria</taxon>
        <taxon>Pseudomonadati</taxon>
        <taxon>Bacteroidota</taxon>
        <taxon>Flavobacteriia</taxon>
        <taxon>Flavobacteriales</taxon>
        <taxon>Flavobacteriaceae</taxon>
        <taxon>Urechidicola</taxon>
    </lineage>
</organism>
<dbReference type="InterPro" id="IPR027417">
    <property type="entry name" value="P-loop_NTPase"/>
</dbReference>
<dbReference type="SUPFAM" id="SSF52540">
    <property type="entry name" value="P-loop containing nucleoside triphosphate hydrolases"/>
    <property type="match status" value="1"/>
</dbReference>
<dbReference type="SUPFAM" id="SSF46689">
    <property type="entry name" value="Homeodomain-like"/>
    <property type="match status" value="1"/>
</dbReference>
<evidence type="ECO:0000313" key="8">
    <source>
        <dbReference type="EMBL" id="MDT0554081.1"/>
    </source>
</evidence>
<dbReference type="PANTHER" id="PTHR32071">
    <property type="entry name" value="TRANSCRIPTIONAL REGULATORY PROTEIN"/>
    <property type="match status" value="1"/>
</dbReference>
<dbReference type="InterPro" id="IPR058031">
    <property type="entry name" value="AAA_lid_NorR"/>
</dbReference>
<keyword evidence="1" id="KW-0547">Nucleotide-binding</keyword>
<evidence type="ECO:0000256" key="2">
    <source>
        <dbReference type="ARBA" id="ARBA00022840"/>
    </source>
</evidence>
<dbReference type="InterPro" id="IPR003593">
    <property type="entry name" value="AAA+_ATPase"/>
</dbReference>
<sequence>MAKINATILIIDDDEDVLLSAKLLLKKQYSKVITRSDPKEINQLISSEQLDVIVLDMNYRIGFNDGKEGMYWLKHIRSINSNIVVILMTAYGEVELAVNSIKEGAFDFILKPWTNEKFLATINAGLELSRKNQKIDLLKSTNEVLSDNIARKFGPMIGKSSAMQNVLNTIGKVAPTDASILVLGENGTGKQHLAREIHRLSNFNKGPFIHVDMGALSENLFESELFGHKKGAFTDAHEDKPGRFEMAEGGTLFLDEIGNLPLNLQSKLLTVIQDRKVSRLGEGTERNFNARLLFATNAPLNEWVAEGKFRQDLLFRINTVEIEIPPLRDRVEDVEDFVLHYFNEFKNKYNKKELIISSEIVDMLKEHHWPGNVREVQHTIERGVILSDGKELKRENFNLTTVKVGATNSSSVAEFDNLNLNEIEKLLVQKAMDKHQGNISKAAKELGLTRAALYRRLEKYNL</sequence>
<dbReference type="Gene3D" id="1.10.10.60">
    <property type="entry name" value="Homeodomain-like"/>
    <property type="match status" value="1"/>
</dbReference>
<evidence type="ECO:0000259" key="7">
    <source>
        <dbReference type="PROSITE" id="PS50110"/>
    </source>
</evidence>
<evidence type="ECO:0000256" key="3">
    <source>
        <dbReference type="ARBA" id="ARBA00023015"/>
    </source>
</evidence>
<feature type="domain" description="Sigma-54 factor interaction" evidence="6">
    <location>
        <begin position="156"/>
        <end position="385"/>
    </location>
</feature>
<dbReference type="InterPro" id="IPR002197">
    <property type="entry name" value="HTH_Fis"/>
</dbReference>
<comment type="caution">
    <text evidence="8">The sequence shown here is derived from an EMBL/GenBank/DDBJ whole genome shotgun (WGS) entry which is preliminary data.</text>
</comment>
<proteinExistence type="predicted"/>
<feature type="modified residue" description="4-aspartylphosphate" evidence="5">
    <location>
        <position position="56"/>
    </location>
</feature>
<evidence type="ECO:0000259" key="6">
    <source>
        <dbReference type="PROSITE" id="PS50045"/>
    </source>
</evidence>
<dbReference type="SMART" id="SM00382">
    <property type="entry name" value="AAA"/>
    <property type="match status" value="1"/>
</dbReference>
<dbReference type="Pfam" id="PF00072">
    <property type="entry name" value="Response_reg"/>
    <property type="match status" value="1"/>
</dbReference>
<dbReference type="PROSITE" id="PS00676">
    <property type="entry name" value="SIGMA54_INTERACT_2"/>
    <property type="match status" value="1"/>
</dbReference>
<accession>A0ABU2Y8B5</accession>
<dbReference type="SUPFAM" id="SSF52172">
    <property type="entry name" value="CheY-like"/>
    <property type="match status" value="1"/>
</dbReference>
<dbReference type="PROSITE" id="PS50045">
    <property type="entry name" value="SIGMA54_INTERACT_4"/>
    <property type="match status" value="1"/>
</dbReference>
<dbReference type="Gene3D" id="3.40.50.300">
    <property type="entry name" value="P-loop containing nucleotide triphosphate hydrolases"/>
    <property type="match status" value="1"/>
</dbReference>
<keyword evidence="2" id="KW-0067">ATP-binding</keyword>
<dbReference type="SMART" id="SM00448">
    <property type="entry name" value="REC"/>
    <property type="match status" value="1"/>
</dbReference>
<dbReference type="PROSITE" id="PS50110">
    <property type="entry name" value="RESPONSE_REGULATORY"/>
    <property type="match status" value="1"/>
</dbReference>
<feature type="domain" description="Response regulatory" evidence="7">
    <location>
        <begin position="7"/>
        <end position="126"/>
    </location>
</feature>
<dbReference type="Pfam" id="PF00158">
    <property type="entry name" value="Sigma54_activat"/>
    <property type="match status" value="1"/>
</dbReference>
<dbReference type="InterPro" id="IPR025943">
    <property type="entry name" value="Sigma_54_int_dom_ATP-bd_2"/>
</dbReference>
<dbReference type="Pfam" id="PF25601">
    <property type="entry name" value="AAA_lid_14"/>
    <property type="match status" value="1"/>
</dbReference>
<reference evidence="8 9" key="1">
    <citation type="submission" date="2023-09" db="EMBL/GenBank/DDBJ databases">
        <authorList>
            <person name="Rey-Velasco X."/>
        </authorList>
    </citation>
    <scope>NUCLEOTIDE SEQUENCE [LARGE SCALE GENOMIC DNA]</scope>
    <source>
        <strain evidence="8 9">P050</strain>
    </source>
</reference>
<dbReference type="Gene3D" id="1.10.8.60">
    <property type="match status" value="1"/>
</dbReference>
<gene>
    <name evidence="8" type="ORF">RM519_12545</name>
</gene>
<dbReference type="InterPro" id="IPR009057">
    <property type="entry name" value="Homeodomain-like_sf"/>
</dbReference>